<dbReference type="AlphaFoldDB" id="A0A0R2CSS2"/>
<feature type="transmembrane region" description="Helical" evidence="1">
    <location>
        <begin position="52"/>
        <end position="71"/>
    </location>
</feature>
<comment type="caution">
    <text evidence="2">The sequence shown here is derived from an EMBL/GenBank/DDBJ whole genome shotgun (WGS) entry which is preliminary data.</text>
</comment>
<dbReference type="STRING" id="1423802.FC56_GL001224"/>
<feature type="transmembrane region" description="Helical" evidence="1">
    <location>
        <begin position="188"/>
        <end position="210"/>
    </location>
</feature>
<keyword evidence="1" id="KW-0472">Membrane</keyword>
<gene>
    <name evidence="2" type="ORF">FC56_GL001224</name>
</gene>
<name>A0A0R2CSS2_9LACO</name>
<dbReference type="Pfam" id="PF03596">
    <property type="entry name" value="Cad"/>
    <property type="match status" value="1"/>
</dbReference>
<proteinExistence type="predicted"/>
<dbReference type="EMBL" id="AYZR01000004">
    <property type="protein sequence ID" value="KRM94272.1"/>
    <property type="molecule type" value="Genomic_DNA"/>
</dbReference>
<dbReference type="InterPro" id="IPR004676">
    <property type="entry name" value="Cd-R_transporter"/>
</dbReference>
<feature type="transmembrane region" description="Helical" evidence="1">
    <location>
        <begin position="77"/>
        <end position="95"/>
    </location>
</feature>
<accession>A0A0R2CSS2</accession>
<keyword evidence="1" id="KW-1133">Transmembrane helix</keyword>
<dbReference type="Proteomes" id="UP000051256">
    <property type="component" value="Unassembled WGS sequence"/>
</dbReference>
<reference evidence="2 3" key="1">
    <citation type="journal article" date="2015" name="Genome Announc.">
        <title>Expanding the biotechnology potential of lactobacilli through comparative genomics of 213 strains and associated genera.</title>
        <authorList>
            <person name="Sun Z."/>
            <person name="Harris H.M."/>
            <person name="McCann A."/>
            <person name="Guo C."/>
            <person name="Argimon S."/>
            <person name="Zhang W."/>
            <person name="Yang X."/>
            <person name="Jeffery I.B."/>
            <person name="Cooney J.C."/>
            <person name="Kagawa T.F."/>
            <person name="Liu W."/>
            <person name="Song Y."/>
            <person name="Salvetti E."/>
            <person name="Wrobel A."/>
            <person name="Rasinkangas P."/>
            <person name="Parkhill J."/>
            <person name="Rea M.C."/>
            <person name="O'Sullivan O."/>
            <person name="Ritari J."/>
            <person name="Douillard F.P."/>
            <person name="Paul Ross R."/>
            <person name="Yang R."/>
            <person name="Briner A.E."/>
            <person name="Felis G.E."/>
            <person name="de Vos W.M."/>
            <person name="Barrangou R."/>
            <person name="Klaenhammer T.R."/>
            <person name="Caufield P.W."/>
            <person name="Cui Y."/>
            <person name="Zhang H."/>
            <person name="O'Toole P.W."/>
        </authorList>
    </citation>
    <scope>NUCLEOTIDE SEQUENCE [LARGE SCALE GENOMIC DNA]</scope>
    <source>
        <strain evidence="2 3">DSM 24302</strain>
    </source>
</reference>
<protein>
    <submittedName>
        <fullName evidence="2">Permease, cadmium resistance protein</fullName>
    </submittedName>
</protein>
<keyword evidence="3" id="KW-1185">Reference proteome</keyword>
<feature type="transmembrane region" description="Helical" evidence="1">
    <location>
        <begin position="20"/>
        <end position="40"/>
    </location>
</feature>
<organism evidence="2 3">
    <name type="scientific">Lentilactobacillus senioris DSM 24302 = JCM 17472</name>
    <dbReference type="NCBI Taxonomy" id="1423802"/>
    <lineage>
        <taxon>Bacteria</taxon>
        <taxon>Bacillati</taxon>
        <taxon>Bacillota</taxon>
        <taxon>Bacilli</taxon>
        <taxon>Lactobacillales</taxon>
        <taxon>Lactobacillaceae</taxon>
        <taxon>Lentilactobacillus</taxon>
    </lineage>
</organism>
<dbReference type="PATRIC" id="fig|1423802.4.peg.1242"/>
<evidence type="ECO:0000313" key="2">
    <source>
        <dbReference type="EMBL" id="KRM94272.1"/>
    </source>
</evidence>
<keyword evidence="1" id="KW-0812">Transmembrane</keyword>
<feature type="transmembrane region" description="Helical" evidence="1">
    <location>
        <begin position="116"/>
        <end position="139"/>
    </location>
</feature>
<evidence type="ECO:0000256" key="1">
    <source>
        <dbReference type="SAM" id="Phobius"/>
    </source>
</evidence>
<sequence>MTIISYKEKFMLEALGTALLSYIGTTSDYFVILLLMFGMYRGKLARPVVIGAYLGNGLLLAVAIIVAYVLKLIPAEWLLGLLGLIPIYMGIRTFFADDDEVDEAKETLAKASSTKIISNVVLITVTTCGADNLAMYIPFFANTPFAYLPAILGLFLVILTVIIFAAYRLTLVPAVHQFFAKFGETTTAIIYIALGLYVLWDAGTITHILALI</sequence>
<feature type="transmembrane region" description="Helical" evidence="1">
    <location>
        <begin position="145"/>
        <end position="167"/>
    </location>
</feature>
<evidence type="ECO:0000313" key="3">
    <source>
        <dbReference type="Proteomes" id="UP000051256"/>
    </source>
</evidence>